<dbReference type="Gene3D" id="3.60.10.10">
    <property type="entry name" value="Endonuclease/exonuclease/phosphatase"/>
    <property type="match status" value="1"/>
</dbReference>
<dbReference type="InterPro" id="IPR000300">
    <property type="entry name" value="IPPc"/>
</dbReference>
<dbReference type="GO" id="GO:0052745">
    <property type="term" value="F:inositol phosphate phosphatase activity"/>
    <property type="evidence" value="ECO:0007669"/>
    <property type="project" value="InterPro"/>
</dbReference>
<keyword evidence="5" id="KW-0967">Endosome</keyword>
<dbReference type="InterPro" id="IPR008936">
    <property type="entry name" value="Rho_GTPase_activation_prot"/>
</dbReference>
<dbReference type="FunFam" id="1.10.555.10:FF:000012">
    <property type="entry name" value="Putative inositol polyphosphate 5-phosphatase OCRL-1"/>
    <property type="match status" value="1"/>
</dbReference>
<evidence type="ECO:0000256" key="6">
    <source>
        <dbReference type="ARBA" id="ARBA00022801"/>
    </source>
</evidence>
<organism evidence="11 12">
    <name type="scientific">Eptatretus burgeri</name>
    <name type="common">Inshore hagfish</name>
    <dbReference type="NCBI Taxonomy" id="7764"/>
    <lineage>
        <taxon>Eukaryota</taxon>
        <taxon>Metazoa</taxon>
        <taxon>Chordata</taxon>
        <taxon>Craniata</taxon>
        <taxon>Vertebrata</taxon>
        <taxon>Cyclostomata</taxon>
        <taxon>Myxini</taxon>
        <taxon>Myxiniformes</taxon>
        <taxon>Myxinidae</taxon>
        <taxon>Eptatretinae</taxon>
        <taxon>Eptatretus</taxon>
    </lineage>
</organism>
<sequence>MLSLSEASEAVVTSDKEGDCQCEMASTAKRTPQQDCIEDPLVFSAPSHSRSTLVVPKFLKEDLLCFEDLPVVQPTGDRVPELRDQQDLPDAVAIQTNAVQNNLCVPEADLLGLNLASQGSSFLPSGSSLACTSPGTCSGESVSPSLRSRILRSPKRTRRPVLQKPESGPIPRPGDAGDCRFIKINQKKKDGCSTIPFTPLSPLGPGDICHLSQRDVFARHSLAQRAHEFTSNTDVRFFVGSWNVNGRSPPENLKAWLSCDPRPPDVYCIGFQELDLSKEAFVFQESFREKEWLAAISSALHPLATYGPVRLVRLVGMMLLVFIRKDLETKVSNTMFDSVGTGLMGRMGNKGGVGVHFMLHDTAVCVVNTHLAAHMDDVDRRNQDFHDVNGRMAFQSADPDNSPVSISKSDVTLWLGDLNYRIQDLPIDQIKSLVNQKMFSQLLHHDQLTMQRQSGAVFADFKEGDVTFPPTFKYTPGSSMWDNSDKGRAPAWCDRVLWRGDNILLLAYRSHMDLMTSDHKPVSASLLVTVRDVNPKKYKAVYNDVIRQLDHMENRFLPAITLSCQEFSFPAVRFRCLVGQELHVTNSRQVPCIFAFLPSTDSTSYGPPWLRVEPSAAYLDCGETKTVHLEVYINQDVVRDFGEDLDRTEELKNQKKETILVLHLRDGKDYFVMVTVEYEPSCFGTSLERLCHTVLPMSEACRQNAKRTMRSGNSHPALSIPKELWLLVDHLHQHALDQEDLFQVPGMNKQLLSIQEALDSNIPDALPGENHSIAESLLIFLESLPQPVVPLAFYRRCLEAARLPINSWKVVAEFPACHRDTFLYLVAFLRELLKHSEHNGLDAKLLGEVCIVLRFLFMSDLSFMALCSIAFASSPTDACRPVLV</sequence>
<dbReference type="InterPro" id="IPR046985">
    <property type="entry name" value="IP5"/>
</dbReference>
<dbReference type="SMART" id="SM00128">
    <property type="entry name" value="IPPc"/>
    <property type="match status" value="1"/>
</dbReference>
<feature type="compositionally biased region" description="Basic residues" evidence="9">
    <location>
        <begin position="152"/>
        <end position="161"/>
    </location>
</feature>
<dbReference type="SUPFAM" id="SSF56219">
    <property type="entry name" value="DNase I-like"/>
    <property type="match status" value="1"/>
</dbReference>
<dbReference type="AlphaFoldDB" id="A0A8C4QTU1"/>
<accession>A0A8C4QTU1</accession>
<dbReference type="SUPFAM" id="SSF48350">
    <property type="entry name" value="GTPase activation domain, GAP"/>
    <property type="match status" value="1"/>
</dbReference>
<dbReference type="GO" id="GO:0031901">
    <property type="term" value="C:early endosome membrane"/>
    <property type="evidence" value="ECO:0007669"/>
    <property type="project" value="UniProtKB-SubCell"/>
</dbReference>
<dbReference type="Pfam" id="PF21310">
    <property type="entry name" value="OCRL-like_ASH"/>
    <property type="match status" value="1"/>
</dbReference>
<protein>
    <recommendedName>
        <fullName evidence="4">phosphoinositide 5-phosphatase</fullName>
        <ecNumber evidence="4">3.1.3.36</ecNumber>
    </recommendedName>
</protein>
<dbReference type="PROSITE" id="PS50238">
    <property type="entry name" value="RHOGAP"/>
    <property type="match status" value="1"/>
</dbReference>
<evidence type="ECO:0000259" key="10">
    <source>
        <dbReference type="PROSITE" id="PS50238"/>
    </source>
</evidence>
<comment type="subcellular location">
    <subcellularLocation>
        <location evidence="2">Cytoplasmic vesicle</location>
        <location evidence="2">Phagosome membrane</location>
    </subcellularLocation>
    <subcellularLocation>
        <location evidence="1">Early endosome membrane</location>
    </subcellularLocation>
</comment>
<evidence type="ECO:0000256" key="7">
    <source>
        <dbReference type="ARBA" id="ARBA00023098"/>
    </source>
</evidence>
<dbReference type="InterPro" id="IPR037793">
    <property type="entry name" value="OCRL1/INPP5B_INPP5c"/>
</dbReference>
<keyword evidence="8" id="KW-0968">Cytoplasmic vesicle</keyword>
<dbReference type="InterPro" id="IPR000198">
    <property type="entry name" value="RhoGAP_dom"/>
</dbReference>
<dbReference type="CDD" id="cd09093">
    <property type="entry name" value="INPP5c_INPP5B"/>
    <property type="match status" value="1"/>
</dbReference>
<dbReference type="Proteomes" id="UP000694388">
    <property type="component" value="Unplaced"/>
</dbReference>
<dbReference type="InterPro" id="IPR013783">
    <property type="entry name" value="Ig-like_fold"/>
</dbReference>
<evidence type="ECO:0000256" key="2">
    <source>
        <dbReference type="ARBA" id="ARBA00004580"/>
    </source>
</evidence>
<dbReference type="GO" id="GO:0007165">
    <property type="term" value="P:signal transduction"/>
    <property type="evidence" value="ECO:0007669"/>
    <property type="project" value="InterPro"/>
</dbReference>
<dbReference type="GO" id="GO:0046856">
    <property type="term" value="P:phosphatidylinositol dephosphorylation"/>
    <property type="evidence" value="ECO:0007669"/>
    <property type="project" value="InterPro"/>
</dbReference>
<dbReference type="GeneTree" id="ENSGT00940000156762"/>
<keyword evidence="7" id="KW-0443">Lipid metabolism</keyword>
<reference evidence="11" key="2">
    <citation type="submission" date="2025-09" db="UniProtKB">
        <authorList>
            <consortium name="Ensembl"/>
        </authorList>
    </citation>
    <scope>IDENTIFICATION</scope>
</reference>
<name>A0A8C4QTU1_EPTBU</name>
<keyword evidence="6" id="KW-0378">Hydrolase</keyword>
<dbReference type="GO" id="GO:0030670">
    <property type="term" value="C:phagocytic vesicle membrane"/>
    <property type="evidence" value="ECO:0007669"/>
    <property type="project" value="UniProtKB-SubCell"/>
</dbReference>
<dbReference type="Ensembl" id="ENSEBUT00000021062.1">
    <property type="protein sequence ID" value="ENSEBUP00000020486.1"/>
    <property type="gene ID" value="ENSEBUG00000012693.1"/>
</dbReference>
<feature type="domain" description="Rho-GAP" evidence="10">
    <location>
        <begin position="695"/>
        <end position="884"/>
    </location>
</feature>
<comment type="similarity">
    <text evidence="3">Belongs to the inositol 1,4,5-trisphosphate 5-phosphatase type II family.</text>
</comment>
<dbReference type="Pfam" id="PF00620">
    <property type="entry name" value="RhoGAP"/>
    <property type="match status" value="1"/>
</dbReference>
<evidence type="ECO:0000313" key="11">
    <source>
        <dbReference type="Ensembl" id="ENSEBUP00000020486.1"/>
    </source>
</evidence>
<keyword evidence="12" id="KW-1185">Reference proteome</keyword>
<evidence type="ECO:0000256" key="5">
    <source>
        <dbReference type="ARBA" id="ARBA00022753"/>
    </source>
</evidence>
<dbReference type="GO" id="GO:0004439">
    <property type="term" value="F:phosphatidylinositol-4,5-bisphosphate 5-phosphatase activity"/>
    <property type="evidence" value="ECO:0007669"/>
    <property type="project" value="UniProtKB-EC"/>
</dbReference>
<dbReference type="Gene3D" id="2.60.40.10">
    <property type="entry name" value="Immunoglobulins"/>
    <property type="match status" value="1"/>
</dbReference>
<evidence type="ECO:0000256" key="8">
    <source>
        <dbReference type="ARBA" id="ARBA00023329"/>
    </source>
</evidence>
<reference evidence="11" key="1">
    <citation type="submission" date="2025-08" db="UniProtKB">
        <authorList>
            <consortium name="Ensembl"/>
        </authorList>
    </citation>
    <scope>IDENTIFICATION</scope>
</reference>
<dbReference type="Pfam" id="PF22669">
    <property type="entry name" value="Exo_endo_phos2"/>
    <property type="match status" value="1"/>
</dbReference>
<dbReference type="InterPro" id="IPR048869">
    <property type="entry name" value="OCRL-1_2_ASH"/>
</dbReference>
<evidence type="ECO:0000256" key="3">
    <source>
        <dbReference type="ARBA" id="ARBA00005910"/>
    </source>
</evidence>
<feature type="region of interest" description="Disordered" evidence="9">
    <location>
        <begin position="152"/>
        <end position="177"/>
    </location>
</feature>
<dbReference type="Gene3D" id="1.10.555.10">
    <property type="entry name" value="Rho GTPase activation protein"/>
    <property type="match status" value="1"/>
</dbReference>
<dbReference type="EC" id="3.1.3.36" evidence="4"/>
<dbReference type="InterPro" id="IPR036691">
    <property type="entry name" value="Endo/exonu/phosph_ase_sf"/>
</dbReference>
<dbReference type="SMART" id="SM00324">
    <property type="entry name" value="RhoGAP"/>
    <property type="match status" value="1"/>
</dbReference>
<dbReference type="FunFam" id="3.60.10.10:FF:000004">
    <property type="entry name" value="Type II inositol 1,4,5-trisphosphate 5-phosphatase"/>
    <property type="match status" value="1"/>
</dbReference>
<evidence type="ECO:0000313" key="12">
    <source>
        <dbReference type="Proteomes" id="UP000694388"/>
    </source>
</evidence>
<dbReference type="PANTHER" id="PTHR11200:SF300">
    <property type="entry name" value="TYPE II INOSITOL 1,4,5-TRISPHOSPHATE 5-PHOSPHATASE"/>
    <property type="match status" value="1"/>
</dbReference>
<evidence type="ECO:0000256" key="1">
    <source>
        <dbReference type="ARBA" id="ARBA00004146"/>
    </source>
</evidence>
<evidence type="ECO:0000256" key="9">
    <source>
        <dbReference type="SAM" id="MobiDB-lite"/>
    </source>
</evidence>
<proteinExistence type="inferred from homology"/>
<dbReference type="PANTHER" id="PTHR11200">
    <property type="entry name" value="INOSITOL 5-PHOSPHATASE"/>
    <property type="match status" value="1"/>
</dbReference>
<evidence type="ECO:0000256" key="4">
    <source>
        <dbReference type="ARBA" id="ARBA00013044"/>
    </source>
</evidence>